<evidence type="ECO:0000259" key="5">
    <source>
        <dbReference type="PROSITE" id="PS51000"/>
    </source>
</evidence>
<dbReference type="InterPro" id="IPR036388">
    <property type="entry name" value="WH-like_DNA-bd_sf"/>
</dbReference>
<sequence>MSKIDHFVSERQTLIFAELQSKGRVLAQDLAQAFDVSEDTIRRDLRDMAGRGLCERVYGGALISGGKTVPLSHRVTDMQDRKDVLGRAAAACIAQGMTIFLDAGSTNLAIARHLPKGAGLTVITNTPVIAAELSGRADLELIVVGGRIDPAVGAAIDTVAISQLEDMRPDLCILGVCGMTADGGLSADIYQDAIFKRLACKASARTLAAITTEKLGMGAAFHVAPLTPDLALVLEGDADDAFVRDLRRQNLDIHLAGRDARASSHPHSPKDQPA</sequence>
<dbReference type="PROSITE" id="PS51000">
    <property type="entry name" value="HTH_DEOR_2"/>
    <property type="match status" value="1"/>
</dbReference>
<dbReference type="SMART" id="SM01134">
    <property type="entry name" value="DeoRC"/>
    <property type="match status" value="1"/>
</dbReference>
<dbReference type="AlphaFoldDB" id="A0AA92C251"/>
<dbReference type="GO" id="GO:0003677">
    <property type="term" value="F:DNA binding"/>
    <property type="evidence" value="ECO:0007669"/>
    <property type="project" value="UniProtKB-KW"/>
</dbReference>
<dbReference type="Pfam" id="PF08220">
    <property type="entry name" value="HTH_DeoR"/>
    <property type="match status" value="1"/>
</dbReference>
<gene>
    <name evidence="6" type="ORF">DC430_14585</name>
</gene>
<name>A0AA92C251_RHIRH</name>
<dbReference type="InterPro" id="IPR001034">
    <property type="entry name" value="DeoR_HTH"/>
</dbReference>
<dbReference type="InterPro" id="IPR036390">
    <property type="entry name" value="WH_DNA-bd_sf"/>
</dbReference>
<keyword evidence="2" id="KW-0805">Transcription regulation</keyword>
<keyword evidence="4" id="KW-0804">Transcription</keyword>
<dbReference type="Pfam" id="PF00455">
    <property type="entry name" value="DeoRC"/>
    <property type="match status" value="1"/>
</dbReference>
<dbReference type="Proteomes" id="UP000244335">
    <property type="component" value="Unassembled WGS sequence"/>
</dbReference>
<dbReference type="SUPFAM" id="SSF100950">
    <property type="entry name" value="NagB/RpiA/CoA transferase-like"/>
    <property type="match status" value="1"/>
</dbReference>
<dbReference type="InterPro" id="IPR037171">
    <property type="entry name" value="NagB/RpiA_transferase-like"/>
</dbReference>
<keyword evidence="3" id="KW-0238">DNA-binding</keyword>
<dbReference type="PRINTS" id="PR00037">
    <property type="entry name" value="HTHLACR"/>
</dbReference>
<dbReference type="SMART" id="SM00420">
    <property type="entry name" value="HTH_DEOR"/>
    <property type="match status" value="1"/>
</dbReference>
<protein>
    <submittedName>
        <fullName evidence="6">DeoR family transcriptional regulator</fullName>
    </submittedName>
</protein>
<organism evidence="6 7">
    <name type="scientific">Rhizobium rhizogenes</name>
    <name type="common">Agrobacterium rhizogenes</name>
    <dbReference type="NCBI Taxonomy" id="359"/>
    <lineage>
        <taxon>Bacteria</taxon>
        <taxon>Pseudomonadati</taxon>
        <taxon>Pseudomonadota</taxon>
        <taxon>Alphaproteobacteria</taxon>
        <taxon>Hyphomicrobiales</taxon>
        <taxon>Rhizobiaceae</taxon>
        <taxon>Rhizobium/Agrobacterium group</taxon>
        <taxon>Rhizobium</taxon>
    </lineage>
</organism>
<dbReference type="PROSITE" id="PS00894">
    <property type="entry name" value="HTH_DEOR_1"/>
    <property type="match status" value="1"/>
</dbReference>
<dbReference type="EMBL" id="QDFR01000004">
    <property type="protein sequence ID" value="PVE53154.1"/>
    <property type="molecule type" value="Genomic_DNA"/>
</dbReference>
<dbReference type="InterPro" id="IPR018356">
    <property type="entry name" value="Tscrpt_reg_HTH_DeoR_CS"/>
</dbReference>
<evidence type="ECO:0000256" key="1">
    <source>
        <dbReference type="ARBA" id="ARBA00022491"/>
    </source>
</evidence>
<dbReference type="InterPro" id="IPR014036">
    <property type="entry name" value="DeoR-like_C"/>
</dbReference>
<feature type="domain" description="HTH deoR-type" evidence="5">
    <location>
        <begin position="8"/>
        <end position="63"/>
    </location>
</feature>
<evidence type="ECO:0000256" key="4">
    <source>
        <dbReference type="ARBA" id="ARBA00023163"/>
    </source>
</evidence>
<dbReference type="RefSeq" id="WP_116494241.1">
    <property type="nucleotide sequence ID" value="NZ_QDFR01000004.1"/>
</dbReference>
<proteinExistence type="predicted"/>
<keyword evidence="1" id="KW-0678">Repressor</keyword>
<dbReference type="InterPro" id="IPR050313">
    <property type="entry name" value="Carb_Metab_HTH_regulators"/>
</dbReference>
<evidence type="ECO:0000256" key="2">
    <source>
        <dbReference type="ARBA" id="ARBA00023015"/>
    </source>
</evidence>
<dbReference type="PANTHER" id="PTHR30363:SF4">
    <property type="entry name" value="GLYCEROL-3-PHOSPHATE REGULON REPRESSOR"/>
    <property type="match status" value="1"/>
</dbReference>
<comment type="caution">
    <text evidence="6">The sequence shown here is derived from an EMBL/GenBank/DDBJ whole genome shotgun (WGS) entry which is preliminary data.</text>
</comment>
<dbReference type="SUPFAM" id="SSF46785">
    <property type="entry name" value="Winged helix' DNA-binding domain"/>
    <property type="match status" value="1"/>
</dbReference>
<dbReference type="PANTHER" id="PTHR30363">
    <property type="entry name" value="HTH-TYPE TRANSCRIPTIONAL REGULATOR SRLR-RELATED"/>
    <property type="match status" value="1"/>
</dbReference>
<reference evidence="6 7" key="1">
    <citation type="submission" date="2018-04" db="EMBL/GenBank/DDBJ databases">
        <authorList>
            <person name="Hagen T."/>
        </authorList>
    </citation>
    <scope>NUCLEOTIDE SEQUENCE [LARGE SCALE GENOMIC DNA]</scope>
    <source>
        <strain evidence="6 7">TPD7009</strain>
    </source>
</reference>
<accession>A0AA92C251</accession>
<evidence type="ECO:0000313" key="6">
    <source>
        <dbReference type="EMBL" id="PVE53154.1"/>
    </source>
</evidence>
<evidence type="ECO:0000256" key="3">
    <source>
        <dbReference type="ARBA" id="ARBA00023125"/>
    </source>
</evidence>
<evidence type="ECO:0000313" key="7">
    <source>
        <dbReference type="Proteomes" id="UP000244335"/>
    </source>
</evidence>
<dbReference type="Gene3D" id="1.10.10.10">
    <property type="entry name" value="Winged helix-like DNA-binding domain superfamily/Winged helix DNA-binding domain"/>
    <property type="match status" value="1"/>
</dbReference>
<dbReference type="GO" id="GO:0003700">
    <property type="term" value="F:DNA-binding transcription factor activity"/>
    <property type="evidence" value="ECO:0007669"/>
    <property type="project" value="InterPro"/>
</dbReference>